<reference evidence="1" key="2">
    <citation type="journal article" date="2023" name="Proc. Natl. Acad. Sci. U.S.A.">
        <title>A global phylogenomic analysis of the shiitake genus Lentinula.</title>
        <authorList>
            <person name="Sierra-Patev S."/>
            <person name="Min B."/>
            <person name="Naranjo-Ortiz M."/>
            <person name="Looney B."/>
            <person name="Konkel Z."/>
            <person name="Slot J.C."/>
            <person name="Sakamoto Y."/>
            <person name="Steenwyk J.L."/>
            <person name="Rokas A."/>
            <person name="Carro J."/>
            <person name="Camarero S."/>
            <person name="Ferreira P."/>
            <person name="Molpeceres G."/>
            <person name="Ruiz-Duenas F.J."/>
            <person name="Serrano A."/>
            <person name="Henrissat B."/>
            <person name="Drula E."/>
            <person name="Hughes K.W."/>
            <person name="Mata J.L."/>
            <person name="Ishikawa N.K."/>
            <person name="Vargas-Isla R."/>
            <person name="Ushijima S."/>
            <person name="Smith C.A."/>
            <person name="Donoghue J."/>
            <person name="Ahrendt S."/>
            <person name="Andreopoulos W."/>
            <person name="He G."/>
            <person name="LaButti K."/>
            <person name="Lipzen A."/>
            <person name="Ng V."/>
            <person name="Riley R."/>
            <person name="Sandor L."/>
            <person name="Barry K."/>
            <person name="Martinez A.T."/>
            <person name="Xiao Y."/>
            <person name="Gibbons J.G."/>
            <person name="Terashima K."/>
            <person name="Grigoriev I.V."/>
            <person name="Hibbett D."/>
        </authorList>
    </citation>
    <scope>NUCLEOTIDE SEQUENCE</scope>
    <source>
        <strain evidence="1">Sp2 HRB7682 ss15</strain>
    </source>
</reference>
<evidence type="ECO:0000313" key="2">
    <source>
        <dbReference type="Proteomes" id="UP001150238"/>
    </source>
</evidence>
<name>A0A9W9B3U9_9AGAR</name>
<protein>
    <submittedName>
        <fullName evidence="1">Uncharacterized protein</fullName>
    </submittedName>
</protein>
<evidence type="ECO:0000313" key="1">
    <source>
        <dbReference type="EMBL" id="KAJ4495900.1"/>
    </source>
</evidence>
<sequence>MLHVDPNARCTLTSLLKGRGKAVSGFDLNSNMSTLTGTVNGVGSIDEHSDSASTLTFNTVPCVNHNCNAEEEDGGDPWLTSIATCSTPGVKPNHVHVKVTRKQ</sequence>
<dbReference type="EMBL" id="JANVFS010000001">
    <property type="protein sequence ID" value="KAJ4495900.1"/>
    <property type="molecule type" value="Genomic_DNA"/>
</dbReference>
<comment type="caution">
    <text evidence="1">The sequence shown here is derived from an EMBL/GenBank/DDBJ whole genome shotgun (WGS) entry which is preliminary data.</text>
</comment>
<dbReference type="AlphaFoldDB" id="A0A9W9B3U9"/>
<organism evidence="1 2">
    <name type="scientific">Lentinula lateritia</name>
    <dbReference type="NCBI Taxonomy" id="40482"/>
    <lineage>
        <taxon>Eukaryota</taxon>
        <taxon>Fungi</taxon>
        <taxon>Dikarya</taxon>
        <taxon>Basidiomycota</taxon>
        <taxon>Agaricomycotina</taxon>
        <taxon>Agaricomycetes</taxon>
        <taxon>Agaricomycetidae</taxon>
        <taxon>Agaricales</taxon>
        <taxon>Marasmiineae</taxon>
        <taxon>Omphalotaceae</taxon>
        <taxon>Lentinula</taxon>
    </lineage>
</organism>
<dbReference type="Proteomes" id="UP001150238">
    <property type="component" value="Unassembled WGS sequence"/>
</dbReference>
<proteinExistence type="predicted"/>
<reference evidence="1" key="1">
    <citation type="submission" date="2022-08" db="EMBL/GenBank/DDBJ databases">
        <authorList>
            <consortium name="DOE Joint Genome Institute"/>
            <person name="Min B."/>
            <person name="Riley R."/>
            <person name="Sierra-Patev S."/>
            <person name="Naranjo-Ortiz M."/>
            <person name="Looney B."/>
            <person name="Konkel Z."/>
            <person name="Slot J.C."/>
            <person name="Sakamoto Y."/>
            <person name="Steenwyk J.L."/>
            <person name="Rokas A."/>
            <person name="Carro J."/>
            <person name="Camarero S."/>
            <person name="Ferreira P."/>
            <person name="Molpeceres G."/>
            <person name="Ruiz-Duenas F.J."/>
            <person name="Serrano A."/>
            <person name="Henrissat B."/>
            <person name="Drula E."/>
            <person name="Hughes K.W."/>
            <person name="Mata J.L."/>
            <person name="Ishikawa N.K."/>
            <person name="Vargas-Isla R."/>
            <person name="Ushijima S."/>
            <person name="Smith C.A."/>
            <person name="Ahrendt S."/>
            <person name="Andreopoulos W."/>
            <person name="He G."/>
            <person name="Labutti K."/>
            <person name="Lipzen A."/>
            <person name="Ng V."/>
            <person name="Sandor L."/>
            <person name="Barry K."/>
            <person name="Martinez A.T."/>
            <person name="Xiao Y."/>
            <person name="Gibbons J.G."/>
            <person name="Terashima K."/>
            <person name="Hibbett D.S."/>
            <person name="Grigoriev I.V."/>
        </authorList>
    </citation>
    <scope>NUCLEOTIDE SEQUENCE</scope>
    <source>
        <strain evidence="1">Sp2 HRB7682 ss15</strain>
    </source>
</reference>
<gene>
    <name evidence="1" type="ORF">C8J55DRAFT_495219</name>
</gene>
<accession>A0A9W9B3U9</accession>